<evidence type="ECO:0000256" key="2">
    <source>
        <dbReference type="ARBA" id="ARBA00022679"/>
    </source>
</evidence>
<keyword evidence="4" id="KW-0573">Peptidoglycan synthesis</keyword>
<dbReference type="GO" id="GO:0016755">
    <property type="term" value="F:aminoacyltransferase activity"/>
    <property type="evidence" value="ECO:0007669"/>
    <property type="project" value="InterPro"/>
</dbReference>
<evidence type="ECO:0000256" key="3">
    <source>
        <dbReference type="ARBA" id="ARBA00022960"/>
    </source>
</evidence>
<dbReference type="PANTHER" id="PTHR36174">
    <property type="entry name" value="LIPID II:GLYCINE GLYCYLTRANSFERASE"/>
    <property type="match status" value="1"/>
</dbReference>
<dbReference type="GO" id="GO:0016747">
    <property type="term" value="F:acyltransferase activity, transferring groups other than amino-acyl groups"/>
    <property type="evidence" value="ECO:0007669"/>
    <property type="project" value="InterPro"/>
</dbReference>
<dbReference type="InterPro" id="IPR050644">
    <property type="entry name" value="PG_Glycine_Bridge_Synth"/>
</dbReference>
<keyword evidence="2 8" id="KW-0808">Transferase</keyword>
<keyword evidence="3" id="KW-0133">Cell shape</keyword>
<dbReference type="EMBL" id="DSJL01000002">
    <property type="protein sequence ID" value="HEF64272.1"/>
    <property type="molecule type" value="Genomic_DNA"/>
</dbReference>
<dbReference type="GO" id="GO:0009252">
    <property type="term" value="P:peptidoglycan biosynthetic process"/>
    <property type="evidence" value="ECO:0007669"/>
    <property type="project" value="UniProtKB-KW"/>
</dbReference>
<feature type="domain" description="N-acetyltransferase" evidence="7">
    <location>
        <begin position="169"/>
        <end position="337"/>
    </location>
</feature>
<evidence type="ECO:0000256" key="5">
    <source>
        <dbReference type="ARBA" id="ARBA00023315"/>
    </source>
</evidence>
<evidence type="ECO:0000259" key="7">
    <source>
        <dbReference type="PROSITE" id="PS51186"/>
    </source>
</evidence>
<protein>
    <submittedName>
        <fullName evidence="8">Peptidoglycan bridge formation glycyltransferase FemA/FemB family protein</fullName>
    </submittedName>
</protein>
<evidence type="ECO:0000313" key="8">
    <source>
        <dbReference type="EMBL" id="HEF64272.1"/>
    </source>
</evidence>
<dbReference type="InterPro" id="IPR003447">
    <property type="entry name" value="FEMABX"/>
</dbReference>
<dbReference type="SUPFAM" id="SSF55729">
    <property type="entry name" value="Acyl-CoA N-acyltransferases (Nat)"/>
    <property type="match status" value="2"/>
</dbReference>
<dbReference type="PROSITE" id="PS51191">
    <property type="entry name" value="FEMABX"/>
    <property type="match status" value="1"/>
</dbReference>
<sequence>MVTLPAPAQTIEDSETWDALVLHLGGRLLQSWRWGEFKGRHGWKPYRIIVRIGGATGLAQILVRRAYGLSVLYIPRGPLADAVSPELAVAFREAVDRLAHATRAIIVLAEPEDERGLALLPEHLGWRPSPFVIQPRRTLRVPLGDDDQLLNQMKPKTRYNVRLAFRRGVTTRQASLAELPTFYELLRETAERDGFGIHRIDYFSDLLRAFNEDAALLFAEFEGQPAAAALVVRFGEEAVYLYGASRTELQRHMPAYAVQWAAMQWARARGCRWYDLWGIPESNELPPDTDENHLNVRIGLWGVYRFKLGFGGHPYTYPGTRELVRQPLLVWLWRRLRPLGA</sequence>
<dbReference type="PROSITE" id="PS51186">
    <property type="entry name" value="GNAT"/>
    <property type="match status" value="1"/>
</dbReference>
<gene>
    <name evidence="8" type="ORF">ENP47_01465</name>
</gene>
<dbReference type="Gene3D" id="3.40.630.30">
    <property type="match status" value="2"/>
</dbReference>
<dbReference type="PANTHER" id="PTHR36174:SF1">
    <property type="entry name" value="LIPID II:GLYCINE GLYCYLTRANSFERASE"/>
    <property type="match status" value="1"/>
</dbReference>
<dbReference type="AlphaFoldDB" id="A0A7C1XPA1"/>
<evidence type="ECO:0000256" key="6">
    <source>
        <dbReference type="ARBA" id="ARBA00023316"/>
    </source>
</evidence>
<comment type="caution">
    <text evidence="8">The sequence shown here is derived from an EMBL/GenBank/DDBJ whole genome shotgun (WGS) entry which is preliminary data.</text>
</comment>
<keyword evidence="6" id="KW-0961">Cell wall biogenesis/degradation</keyword>
<reference evidence="8" key="1">
    <citation type="journal article" date="2020" name="mSystems">
        <title>Genome- and Community-Level Interaction Insights into Carbon Utilization and Element Cycling Functions of Hydrothermarchaeota in Hydrothermal Sediment.</title>
        <authorList>
            <person name="Zhou Z."/>
            <person name="Liu Y."/>
            <person name="Xu W."/>
            <person name="Pan J."/>
            <person name="Luo Z.H."/>
            <person name="Li M."/>
        </authorList>
    </citation>
    <scope>NUCLEOTIDE SEQUENCE [LARGE SCALE GENOMIC DNA]</scope>
    <source>
        <strain evidence="8">SpSt-222</strain>
    </source>
</reference>
<proteinExistence type="inferred from homology"/>
<evidence type="ECO:0000256" key="4">
    <source>
        <dbReference type="ARBA" id="ARBA00022984"/>
    </source>
</evidence>
<dbReference type="InterPro" id="IPR016181">
    <property type="entry name" value="Acyl_CoA_acyltransferase"/>
</dbReference>
<dbReference type="GO" id="GO:0008360">
    <property type="term" value="P:regulation of cell shape"/>
    <property type="evidence" value="ECO:0007669"/>
    <property type="project" value="UniProtKB-KW"/>
</dbReference>
<dbReference type="GO" id="GO:0071555">
    <property type="term" value="P:cell wall organization"/>
    <property type="evidence" value="ECO:0007669"/>
    <property type="project" value="UniProtKB-KW"/>
</dbReference>
<dbReference type="Pfam" id="PF02388">
    <property type="entry name" value="FemAB"/>
    <property type="match status" value="3"/>
</dbReference>
<name>A0A7C1XPA1_THERO</name>
<dbReference type="InterPro" id="IPR000182">
    <property type="entry name" value="GNAT_dom"/>
</dbReference>
<keyword evidence="5" id="KW-0012">Acyltransferase</keyword>
<comment type="similarity">
    <text evidence="1">Belongs to the FemABX family.</text>
</comment>
<evidence type="ECO:0000256" key="1">
    <source>
        <dbReference type="ARBA" id="ARBA00009943"/>
    </source>
</evidence>
<accession>A0A7C1XPA1</accession>
<organism evidence="8">
    <name type="scientific">Thermomicrobium roseum</name>
    <dbReference type="NCBI Taxonomy" id="500"/>
    <lineage>
        <taxon>Bacteria</taxon>
        <taxon>Pseudomonadati</taxon>
        <taxon>Thermomicrobiota</taxon>
        <taxon>Thermomicrobia</taxon>
        <taxon>Thermomicrobiales</taxon>
        <taxon>Thermomicrobiaceae</taxon>
        <taxon>Thermomicrobium</taxon>
    </lineage>
</organism>